<protein>
    <submittedName>
        <fullName evidence="1">Uncharacterized protein</fullName>
    </submittedName>
</protein>
<evidence type="ECO:0000313" key="2">
    <source>
        <dbReference type="Proteomes" id="UP000006329"/>
    </source>
</evidence>
<accession>A0A0E2BT37</accession>
<reference evidence="1" key="1">
    <citation type="submission" date="2012-10" db="EMBL/GenBank/DDBJ databases">
        <authorList>
            <person name="Harkins D.M."/>
            <person name="Durkin A.S."/>
            <person name="Brinkac L.M."/>
            <person name="Haft D.H."/>
            <person name="Selengut J.D."/>
            <person name="Sanka R."/>
            <person name="DePew J."/>
            <person name="Purushe J."/>
            <person name="Matthias M.A."/>
            <person name="Vinetz J.M."/>
            <person name="Sutton G.G."/>
            <person name="Nierman W.C."/>
            <person name="Fouts D.E."/>
        </authorList>
    </citation>
    <scope>NUCLEOTIDE SEQUENCE [LARGE SCALE GENOMIC DNA]</scope>
    <source>
        <strain evidence="1">MOR084</strain>
    </source>
</reference>
<evidence type="ECO:0000313" key="1">
    <source>
        <dbReference type="EMBL" id="EKO34667.1"/>
    </source>
</evidence>
<gene>
    <name evidence="1" type="ORF">LEP1GSC179_1608</name>
</gene>
<dbReference type="Proteomes" id="UP000006329">
    <property type="component" value="Unassembled WGS sequence"/>
</dbReference>
<comment type="caution">
    <text evidence="1">The sequence shown here is derived from an EMBL/GenBank/DDBJ whole genome shotgun (WGS) entry which is preliminary data.</text>
</comment>
<keyword evidence="2" id="KW-1185">Reference proteome</keyword>
<name>A0A0E2BT37_9LEPT</name>
<proteinExistence type="predicted"/>
<sequence>MQFISGFFRFYSTKIESFDLKPARVGHFVDFMTNFKL</sequence>
<organism evidence="1 2">
    <name type="scientific">Leptospira santarosai str. MOR084</name>
    <dbReference type="NCBI Taxonomy" id="1049984"/>
    <lineage>
        <taxon>Bacteria</taxon>
        <taxon>Pseudomonadati</taxon>
        <taxon>Spirochaetota</taxon>
        <taxon>Spirochaetia</taxon>
        <taxon>Leptospirales</taxon>
        <taxon>Leptospiraceae</taxon>
        <taxon>Leptospira</taxon>
    </lineage>
</organism>
<dbReference type="AlphaFoldDB" id="A0A0E2BT37"/>
<dbReference type="EMBL" id="AHON02000027">
    <property type="protein sequence ID" value="EKO34667.1"/>
    <property type="molecule type" value="Genomic_DNA"/>
</dbReference>